<dbReference type="AlphaFoldDB" id="G7E1W3"/>
<sequence>MSLSLDLDVWSERAELLDTTWYWLECSPDQQKPHCSLVSLGNPQPITLCIVEPGSGYVVQGSPEEIEYSYTLSASAICSASSAWSAAPLQLVRPSQSQEALRLDFILEPPTQSLDYWRVSESSGSDQVDFLNEQRSRDQEGVLMTVSDMRLYVRSPQPHAYMWSQCCDAYTTFSYYVLAISGAITIKDSKTEIFCVGHARGPSEEDCPPDWQEVLHVKPYTLCQDEIHMTMA</sequence>
<accession>G7E1W3</accession>
<evidence type="ECO:0000313" key="2">
    <source>
        <dbReference type="Proteomes" id="UP000009131"/>
    </source>
</evidence>
<evidence type="ECO:0000313" key="1">
    <source>
        <dbReference type="EMBL" id="GAA96876.1"/>
    </source>
</evidence>
<dbReference type="Proteomes" id="UP000009131">
    <property type="component" value="Unassembled WGS sequence"/>
</dbReference>
<gene>
    <name evidence="1" type="primary">Mo03549</name>
    <name evidence="1" type="ORF">E5Q_03549</name>
</gene>
<comment type="caution">
    <text evidence="1">The sequence shown here is derived from an EMBL/GenBank/DDBJ whole genome shotgun (WGS) entry which is preliminary data.</text>
</comment>
<proteinExistence type="predicted"/>
<protein>
    <submittedName>
        <fullName evidence="1">Uncharacterized protein</fullName>
    </submittedName>
</protein>
<reference evidence="1 2" key="1">
    <citation type="journal article" date="2011" name="J. Gen. Appl. Microbiol.">
        <title>Draft genome sequencing of the enigmatic basidiomycete Mixia osmundae.</title>
        <authorList>
            <person name="Nishida H."/>
            <person name="Nagatsuka Y."/>
            <person name="Sugiyama J."/>
        </authorList>
    </citation>
    <scope>NUCLEOTIDE SEQUENCE [LARGE SCALE GENOMIC DNA]</scope>
    <source>
        <strain evidence="2">CBS 9802 / IAM 14324 / JCM 22182 / KY 12970</strain>
    </source>
</reference>
<dbReference type="InParanoid" id="G7E1W3"/>
<organism evidence="1 2">
    <name type="scientific">Mixia osmundae (strain CBS 9802 / IAM 14324 / JCM 22182 / KY 12970)</name>
    <dbReference type="NCBI Taxonomy" id="764103"/>
    <lineage>
        <taxon>Eukaryota</taxon>
        <taxon>Fungi</taxon>
        <taxon>Dikarya</taxon>
        <taxon>Basidiomycota</taxon>
        <taxon>Pucciniomycotina</taxon>
        <taxon>Mixiomycetes</taxon>
        <taxon>Mixiales</taxon>
        <taxon>Mixiaceae</taxon>
        <taxon>Mixia</taxon>
    </lineage>
</organism>
<reference evidence="1 2" key="2">
    <citation type="journal article" date="2012" name="Open Biol.">
        <title>Characteristics of nucleosomes and linker DNA regions on the genome of the basidiomycete Mixia osmundae revealed by mono- and dinucleosome mapping.</title>
        <authorList>
            <person name="Nishida H."/>
            <person name="Kondo S."/>
            <person name="Matsumoto T."/>
            <person name="Suzuki Y."/>
            <person name="Yoshikawa H."/>
            <person name="Taylor T.D."/>
            <person name="Sugiyama J."/>
        </authorList>
    </citation>
    <scope>NUCLEOTIDE SEQUENCE [LARGE SCALE GENOMIC DNA]</scope>
    <source>
        <strain evidence="2">CBS 9802 / IAM 14324 / JCM 22182 / KY 12970</strain>
    </source>
</reference>
<dbReference type="EMBL" id="BABT02000108">
    <property type="protein sequence ID" value="GAA96876.1"/>
    <property type="molecule type" value="Genomic_DNA"/>
</dbReference>
<name>G7E1W3_MIXOS</name>
<keyword evidence="2" id="KW-1185">Reference proteome</keyword>
<dbReference type="HOGENOM" id="CLU_1195132_0_0_1"/>